<organism evidence="1 2">
    <name type="scientific">Bifidobacterium magnum</name>
    <dbReference type="NCBI Taxonomy" id="1692"/>
    <lineage>
        <taxon>Bacteria</taxon>
        <taxon>Bacillati</taxon>
        <taxon>Actinomycetota</taxon>
        <taxon>Actinomycetes</taxon>
        <taxon>Bifidobacteriales</taxon>
        <taxon>Bifidobacteriaceae</taxon>
        <taxon>Bifidobacterium</taxon>
    </lineage>
</organism>
<dbReference type="RefSeq" id="WP_152593232.1">
    <property type="nucleotide sequence ID" value="NZ_JGZB01000006.1"/>
</dbReference>
<dbReference type="Proteomes" id="UP000029052">
    <property type="component" value="Unassembled WGS sequence"/>
</dbReference>
<keyword evidence="2" id="KW-1185">Reference proteome</keyword>
<dbReference type="EMBL" id="JGZB01000006">
    <property type="protein sequence ID" value="KFI67927.1"/>
    <property type="molecule type" value="Genomic_DNA"/>
</dbReference>
<sequence>MRLIVCVMGWAGEDVVRLAVVDGVLEYMRLDWEQAMIGAMQMLPVLGGMDYSSSLLLALVMSHTTAYRPRTHIEVA</sequence>
<comment type="caution">
    <text evidence="1">The sequence shown here is derived from an EMBL/GenBank/DDBJ whole genome shotgun (WGS) entry which is preliminary data.</text>
</comment>
<name>A0A087BA77_9BIFI</name>
<evidence type="ECO:0000313" key="2">
    <source>
        <dbReference type="Proteomes" id="UP000029052"/>
    </source>
</evidence>
<accession>A0A087BA77</accession>
<proteinExistence type="predicted"/>
<evidence type="ECO:0000313" key="1">
    <source>
        <dbReference type="EMBL" id="KFI67927.1"/>
    </source>
</evidence>
<dbReference type="AlphaFoldDB" id="A0A087BA77"/>
<gene>
    <name evidence="1" type="ORF">BMAGN_0920</name>
</gene>
<protein>
    <submittedName>
        <fullName evidence="1">Uncharacterized protein</fullName>
    </submittedName>
</protein>
<reference evidence="1 2" key="1">
    <citation type="submission" date="2014-03" db="EMBL/GenBank/DDBJ databases">
        <title>Genomics of Bifidobacteria.</title>
        <authorList>
            <person name="Ventura M."/>
            <person name="Milani C."/>
            <person name="Lugli G.A."/>
        </authorList>
    </citation>
    <scope>NUCLEOTIDE SEQUENCE [LARGE SCALE GENOMIC DNA]</scope>
    <source>
        <strain evidence="1 2">LMG 11591</strain>
    </source>
</reference>